<keyword evidence="17" id="KW-0812">Transmembrane</keyword>
<comment type="catalytic activity">
    <reaction evidence="16">
        <text>[GlcNAc-(1-&gt;4)-Mur2Ac(oyl-L-Ala-gamma-D-Glu-L-Lys-D-Ala-D-Ala)](n)-di-trans,octa-cis-undecaprenyl diphosphate + beta-D-GlcNAc-(1-&gt;4)-Mur2Ac(oyl-L-Ala-gamma-D-Glu-L-Lys-D-Ala-D-Ala)-di-trans,octa-cis-undecaprenyl diphosphate = [GlcNAc-(1-&gt;4)-Mur2Ac(oyl-L-Ala-gamma-D-Glu-L-Lys-D-Ala-D-Ala)](n+1)-di-trans,octa-cis-undecaprenyl diphosphate + di-trans,octa-cis-undecaprenyl diphosphate + H(+)</text>
        <dbReference type="Rhea" id="RHEA:23708"/>
        <dbReference type="Rhea" id="RHEA-COMP:9602"/>
        <dbReference type="Rhea" id="RHEA-COMP:9603"/>
        <dbReference type="ChEBI" id="CHEBI:15378"/>
        <dbReference type="ChEBI" id="CHEBI:58405"/>
        <dbReference type="ChEBI" id="CHEBI:60033"/>
        <dbReference type="ChEBI" id="CHEBI:78435"/>
        <dbReference type="EC" id="2.4.99.28"/>
    </reaction>
</comment>
<dbReference type="GO" id="GO:0008360">
    <property type="term" value="P:regulation of cell shape"/>
    <property type="evidence" value="ECO:0007669"/>
    <property type="project" value="UniProtKB-KW"/>
</dbReference>
<evidence type="ECO:0000313" key="20">
    <source>
        <dbReference type="EMBL" id="OGB85376.1"/>
    </source>
</evidence>
<evidence type="ECO:0000259" key="19">
    <source>
        <dbReference type="Pfam" id="PF00912"/>
    </source>
</evidence>
<dbReference type="SUPFAM" id="SSF53955">
    <property type="entry name" value="Lysozyme-like"/>
    <property type="match status" value="1"/>
</dbReference>
<keyword evidence="8" id="KW-0808">Transferase</keyword>
<keyword evidence="13" id="KW-0511">Multifunctional enzyme</keyword>
<keyword evidence="12 17" id="KW-0472">Membrane</keyword>
<dbReference type="GO" id="GO:0005886">
    <property type="term" value="C:plasma membrane"/>
    <property type="evidence" value="ECO:0007669"/>
    <property type="project" value="UniProtKB-SubCell"/>
</dbReference>
<dbReference type="InterPro" id="IPR013783">
    <property type="entry name" value="Ig-like_fold"/>
</dbReference>
<comment type="subcellular location">
    <subcellularLocation>
        <location evidence="1">Cell membrane</location>
    </subcellularLocation>
</comment>
<evidence type="ECO:0000256" key="6">
    <source>
        <dbReference type="ARBA" id="ARBA00022670"/>
    </source>
</evidence>
<comment type="caution">
    <text evidence="20">The sequence shown here is derived from an EMBL/GenBank/DDBJ whole genome shotgun (WGS) entry which is preliminary data.</text>
</comment>
<keyword evidence="5" id="KW-0121">Carboxypeptidase</keyword>
<dbReference type="STRING" id="1798539.A2994_01990"/>
<keyword evidence="14" id="KW-0961">Cell wall biogenesis/degradation</keyword>
<keyword evidence="10" id="KW-0133">Cell shape</keyword>
<keyword evidence="17" id="KW-1133">Transmembrane helix</keyword>
<evidence type="ECO:0000256" key="17">
    <source>
        <dbReference type="SAM" id="Phobius"/>
    </source>
</evidence>
<dbReference type="InterPro" id="IPR001460">
    <property type="entry name" value="PCN-bd_Tpept"/>
</dbReference>
<evidence type="ECO:0000256" key="16">
    <source>
        <dbReference type="ARBA" id="ARBA00049902"/>
    </source>
</evidence>
<evidence type="ECO:0000313" key="21">
    <source>
        <dbReference type="Proteomes" id="UP000179010"/>
    </source>
</evidence>
<keyword evidence="11" id="KW-0573">Peptidoglycan synthesis</keyword>
<dbReference type="InterPro" id="IPR012338">
    <property type="entry name" value="Beta-lactam/transpept-like"/>
</dbReference>
<evidence type="ECO:0000256" key="5">
    <source>
        <dbReference type="ARBA" id="ARBA00022645"/>
    </source>
</evidence>
<gene>
    <name evidence="20" type="ORF">A2994_01990</name>
</gene>
<dbReference type="GO" id="GO:0009252">
    <property type="term" value="P:peptidoglycan biosynthetic process"/>
    <property type="evidence" value="ECO:0007669"/>
    <property type="project" value="UniProtKB-KW"/>
</dbReference>
<evidence type="ECO:0000256" key="7">
    <source>
        <dbReference type="ARBA" id="ARBA00022676"/>
    </source>
</evidence>
<keyword evidence="7" id="KW-0328">Glycosyltransferase</keyword>
<evidence type="ECO:0000256" key="14">
    <source>
        <dbReference type="ARBA" id="ARBA00023316"/>
    </source>
</evidence>
<comment type="similarity">
    <text evidence="3">In the N-terminal section; belongs to the glycosyltransferase 51 family.</text>
</comment>
<dbReference type="PANTHER" id="PTHR32282:SF11">
    <property type="entry name" value="PENICILLIN-BINDING PROTEIN 1B"/>
    <property type="match status" value="1"/>
</dbReference>
<dbReference type="GO" id="GO:0009002">
    <property type="term" value="F:serine-type D-Ala-D-Ala carboxypeptidase activity"/>
    <property type="evidence" value="ECO:0007669"/>
    <property type="project" value="UniProtKB-EC"/>
</dbReference>
<dbReference type="EMBL" id="METE01000004">
    <property type="protein sequence ID" value="OGB85376.1"/>
    <property type="molecule type" value="Genomic_DNA"/>
</dbReference>
<feature type="domain" description="Penicillin-binding protein transpeptidase" evidence="18">
    <location>
        <begin position="356"/>
        <end position="630"/>
    </location>
</feature>
<evidence type="ECO:0000256" key="4">
    <source>
        <dbReference type="ARBA" id="ARBA00022475"/>
    </source>
</evidence>
<reference evidence="20 21" key="1">
    <citation type="journal article" date="2016" name="Nat. Commun.">
        <title>Thousands of microbial genomes shed light on interconnected biogeochemical processes in an aquifer system.</title>
        <authorList>
            <person name="Anantharaman K."/>
            <person name="Brown C.T."/>
            <person name="Hug L.A."/>
            <person name="Sharon I."/>
            <person name="Castelle C.J."/>
            <person name="Probst A.J."/>
            <person name="Thomas B.C."/>
            <person name="Singh A."/>
            <person name="Wilkins M.J."/>
            <person name="Karaoz U."/>
            <person name="Brodie E.L."/>
            <person name="Williams K.H."/>
            <person name="Hubbard S.S."/>
            <person name="Banfield J.F."/>
        </authorList>
    </citation>
    <scope>NUCLEOTIDE SEQUENCE [LARGE SCALE GENOMIC DNA]</scope>
</reference>
<dbReference type="Proteomes" id="UP000179010">
    <property type="component" value="Unassembled WGS sequence"/>
</dbReference>
<dbReference type="SUPFAM" id="SSF56601">
    <property type="entry name" value="beta-lactamase/transpeptidase-like"/>
    <property type="match status" value="1"/>
</dbReference>
<dbReference type="Gene3D" id="3.40.710.10">
    <property type="entry name" value="DD-peptidase/beta-lactamase superfamily"/>
    <property type="match status" value="1"/>
</dbReference>
<evidence type="ECO:0000259" key="18">
    <source>
        <dbReference type="Pfam" id="PF00905"/>
    </source>
</evidence>
<comment type="similarity">
    <text evidence="2">In the C-terminal section; belongs to the transpeptidase family.</text>
</comment>
<evidence type="ECO:0000256" key="15">
    <source>
        <dbReference type="ARBA" id="ARBA00034000"/>
    </source>
</evidence>
<dbReference type="GO" id="GO:0071555">
    <property type="term" value="P:cell wall organization"/>
    <property type="evidence" value="ECO:0007669"/>
    <property type="project" value="UniProtKB-KW"/>
</dbReference>
<keyword evidence="9" id="KW-0378">Hydrolase</keyword>
<dbReference type="InterPro" id="IPR001264">
    <property type="entry name" value="Glyco_trans_51"/>
</dbReference>
<dbReference type="Pfam" id="PF17957">
    <property type="entry name" value="Big_7"/>
    <property type="match status" value="1"/>
</dbReference>
<accession>A0A1F4PP55</accession>
<evidence type="ECO:0000256" key="10">
    <source>
        <dbReference type="ARBA" id="ARBA00022960"/>
    </source>
</evidence>
<evidence type="ECO:0000256" key="1">
    <source>
        <dbReference type="ARBA" id="ARBA00004236"/>
    </source>
</evidence>
<evidence type="ECO:0000256" key="13">
    <source>
        <dbReference type="ARBA" id="ARBA00023268"/>
    </source>
</evidence>
<proteinExistence type="inferred from homology"/>
<evidence type="ECO:0000256" key="3">
    <source>
        <dbReference type="ARBA" id="ARBA00007739"/>
    </source>
</evidence>
<dbReference type="Pfam" id="PF00912">
    <property type="entry name" value="Transgly"/>
    <property type="match status" value="1"/>
</dbReference>
<evidence type="ECO:0000256" key="8">
    <source>
        <dbReference type="ARBA" id="ARBA00022679"/>
    </source>
</evidence>
<dbReference type="Gene3D" id="2.60.40.10">
    <property type="entry name" value="Immunoglobulins"/>
    <property type="match status" value="1"/>
</dbReference>
<feature type="domain" description="Glycosyl transferase family 51" evidence="19">
    <location>
        <begin position="98"/>
        <end position="266"/>
    </location>
</feature>
<dbReference type="FunFam" id="1.10.3810.10:FF:000001">
    <property type="entry name" value="Penicillin-binding protein 1A"/>
    <property type="match status" value="1"/>
</dbReference>
<organism evidence="20 21">
    <name type="scientific">candidate division Kazan bacterium RIFCSPLOWO2_01_FULL_48_13</name>
    <dbReference type="NCBI Taxonomy" id="1798539"/>
    <lineage>
        <taxon>Bacteria</taxon>
        <taxon>Bacteria division Kazan-3B-28</taxon>
    </lineage>
</organism>
<sequence>MSDLLPINNPEALRRRMRQRAILRKGKTELFKRLGKIGITNTPRLILGAGIALLFLFSFWAAILSITLPNPTNLVGARPTEATKVLDRNGIVLLDIYGEKRRNSIPLADIPMQLQKATIAAEDSNFYSHSGFDMKGILRGTVLKPLTGQGFQGGSTITQQLAKNMFLSSTRTISRKIQEFILAMEVERLYAKDKILEMYLNEIPYGGKVYGVLSASETFFTKKPQDLTLAETAILAALPQSPTYYSPYGQHSDILLARKDWVLKRMFELGYITEKQMAEAQKQEIKFSPRKDSIRAPHFVQYVKESLAAEYGEKMLEEGGLTITTTLDWEKQVAAEEAITKYAESNKTKYKAGNAAMVSIDPKTGEILAMVGSKDYFDLEEDGNFNVTIAPRQPGSSIKPIVYAAAFEKGYSPATMLIDVKTDFGQGYSPNNYDGSFRGPLSIRTALQNSINVPAVKALLYAGVNNSVDMAHRLGITTLNDPERYGASLVLGGGEVTLLDMVSAYGVFATGGLRAKPWAVIKVEDAKGRVLEENKVSEPKQVIDPEIAYQINNVLSDDQARAAIFGIGGPLSIGGRTVAAKTGTTDKYRDGWAIGYTPDLVAGVWSGNNDNESMTAASGLVAAPIWNMYMRKALAGVPDKLFSIPSGIREIEVDELSGLLPSSDTPSTKKEIFAPSNVPTETDNVHKKVKVMKIAPDKLAPEGAPAELVEEKVFTVLHAERPDNSNWENPVIKWAQDHGYNNVPTEIYTGPLDGSAIPGITITNPSEGFKATGPFEVEAMVGDLTTAKMVEFFYDGKSVGQASAQPFRYMVTPPKLDGKEHEIKARLIKMDSSTAETKISIKT</sequence>
<evidence type="ECO:0000256" key="9">
    <source>
        <dbReference type="ARBA" id="ARBA00022801"/>
    </source>
</evidence>
<keyword evidence="4" id="KW-1003">Cell membrane</keyword>
<comment type="catalytic activity">
    <reaction evidence="15">
        <text>Preferential cleavage: (Ac)2-L-Lys-D-Ala-|-D-Ala. Also transpeptidation of peptidyl-alanyl moieties that are N-acyl substituents of D-alanine.</text>
        <dbReference type="EC" id="3.4.16.4"/>
    </reaction>
</comment>
<evidence type="ECO:0000256" key="2">
    <source>
        <dbReference type="ARBA" id="ARBA00007090"/>
    </source>
</evidence>
<dbReference type="PANTHER" id="PTHR32282">
    <property type="entry name" value="BINDING PROTEIN TRANSPEPTIDASE, PUTATIVE-RELATED"/>
    <property type="match status" value="1"/>
</dbReference>
<evidence type="ECO:0000256" key="11">
    <source>
        <dbReference type="ARBA" id="ARBA00022984"/>
    </source>
</evidence>
<dbReference type="GO" id="GO:0030288">
    <property type="term" value="C:outer membrane-bounded periplasmic space"/>
    <property type="evidence" value="ECO:0007669"/>
    <property type="project" value="TreeGrafter"/>
</dbReference>
<evidence type="ECO:0000256" key="12">
    <source>
        <dbReference type="ARBA" id="ARBA00023136"/>
    </source>
</evidence>
<dbReference type="InterPro" id="IPR036950">
    <property type="entry name" value="PBP_transglycosylase"/>
</dbReference>
<dbReference type="InterPro" id="IPR050396">
    <property type="entry name" value="Glycosyltr_51/Transpeptidase"/>
</dbReference>
<dbReference type="GO" id="GO:0008658">
    <property type="term" value="F:penicillin binding"/>
    <property type="evidence" value="ECO:0007669"/>
    <property type="project" value="InterPro"/>
</dbReference>
<feature type="transmembrane region" description="Helical" evidence="17">
    <location>
        <begin position="45"/>
        <end position="68"/>
    </location>
</feature>
<dbReference type="GO" id="GO:0008955">
    <property type="term" value="F:peptidoglycan glycosyltransferase activity"/>
    <property type="evidence" value="ECO:0007669"/>
    <property type="project" value="UniProtKB-EC"/>
</dbReference>
<dbReference type="AlphaFoldDB" id="A0A1F4PP55"/>
<protein>
    <submittedName>
        <fullName evidence="20">Uncharacterized protein</fullName>
    </submittedName>
</protein>
<keyword evidence="6" id="KW-0645">Protease</keyword>
<dbReference type="Pfam" id="PF00905">
    <property type="entry name" value="Transpeptidase"/>
    <property type="match status" value="1"/>
</dbReference>
<dbReference type="InterPro" id="IPR023346">
    <property type="entry name" value="Lysozyme-like_dom_sf"/>
</dbReference>
<dbReference type="GO" id="GO:0006508">
    <property type="term" value="P:proteolysis"/>
    <property type="evidence" value="ECO:0007669"/>
    <property type="project" value="UniProtKB-KW"/>
</dbReference>
<name>A0A1F4PP55_UNCK3</name>
<dbReference type="Gene3D" id="1.10.3810.10">
    <property type="entry name" value="Biosynthetic peptidoglycan transglycosylase-like"/>
    <property type="match status" value="1"/>
</dbReference>
<dbReference type="NCBIfam" id="TIGR02074">
    <property type="entry name" value="PBP_1a_fam"/>
    <property type="match status" value="1"/>
</dbReference>